<comment type="caution">
    <text evidence="2">The sequence shown here is derived from an EMBL/GenBank/DDBJ whole genome shotgun (WGS) entry which is preliminary data.</text>
</comment>
<keyword evidence="3" id="KW-1185">Reference proteome</keyword>
<proteinExistence type="predicted"/>
<sequence length="441" mass="49008">MVLEFLLQDGCSLAGFATVSREWQTIIERHNFSRIKVTSSRAADFGSMVHRNRSFVRYIWFCVELDEYDCTTGKPDRELPAPSKASNAFVTTAFLDLFSALSVWEPGSSLLLDISFSFPSDPEHRFKYLTFEPDNASDMSGRDQQAEQSILVKAGDQHHGWNPGSRNSVLTYEADRARQRRSPVVAATAIDPGSNKCAPPSTDAPTMVPDHVGMDVGPYAWTAGNSLRALEAMVRYMSAVDRQIYESVAIREPSSRVSRAVANASLTLEHLSASFIADAGQFFDARQPSWQWPNLTWLALTSQVLVPQGHPTELDDMLRAAAAAAMKMPNLETMEIWNGIKGLAMLFKYQRAERGRPAVITWRGTWELTLRPLVLQAWDSVVLSHGGEGHVVVKELLVAGTCIKSHADAICQLKLSRPVIRSVSLRQIQTEQEFHEGVQGE</sequence>
<dbReference type="InterPro" id="IPR046676">
    <property type="entry name" value="DUF6546"/>
</dbReference>
<name>A0ABR4P9H0_9HELO</name>
<dbReference type="Proteomes" id="UP001629113">
    <property type="component" value="Unassembled WGS sequence"/>
</dbReference>
<feature type="domain" description="DUF6546" evidence="1">
    <location>
        <begin position="236"/>
        <end position="421"/>
    </location>
</feature>
<reference evidence="2 3" key="1">
    <citation type="submission" date="2024-06" db="EMBL/GenBank/DDBJ databases">
        <title>Complete genome of Phlyctema vagabunda strain 19-DSS-EL-015.</title>
        <authorList>
            <person name="Fiorenzani C."/>
        </authorList>
    </citation>
    <scope>NUCLEOTIDE SEQUENCE [LARGE SCALE GENOMIC DNA]</scope>
    <source>
        <strain evidence="2 3">19-DSS-EL-015</strain>
    </source>
</reference>
<dbReference type="Pfam" id="PF20183">
    <property type="entry name" value="DUF6546"/>
    <property type="match status" value="1"/>
</dbReference>
<evidence type="ECO:0000313" key="3">
    <source>
        <dbReference type="Proteomes" id="UP001629113"/>
    </source>
</evidence>
<gene>
    <name evidence="2" type="ORF">PVAG01_08463</name>
</gene>
<dbReference type="EMBL" id="JBFCZG010000007">
    <property type="protein sequence ID" value="KAL3419964.1"/>
    <property type="molecule type" value="Genomic_DNA"/>
</dbReference>
<evidence type="ECO:0000313" key="2">
    <source>
        <dbReference type="EMBL" id="KAL3419964.1"/>
    </source>
</evidence>
<protein>
    <recommendedName>
        <fullName evidence="1">DUF6546 domain-containing protein</fullName>
    </recommendedName>
</protein>
<evidence type="ECO:0000259" key="1">
    <source>
        <dbReference type="Pfam" id="PF20183"/>
    </source>
</evidence>
<organism evidence="2 3">
    <name type="scientific">Phlyctema vagabunda</name>
    <dbReference type="NCBI Taxonomy" id="108571"/>
    <lineage>
        <taxon>Eukaryota</taxon>
        <taxon>Fungi</taxon>
        <taxon>Dikarya</taxon>
        <taxon>Ascomycota</taxon>
        <taxon>Pezizomycotina</taxon>
        <taxon>Leotiomycetes</taxon>
        <taxon>Helotiales</taxon>
        <taxon>Dermateaceae</taxon>
        <taxon>Phlyctema</taxon>
    </lineage>
</organism>
<accession>A0ABR4P9H0</accession>